<feature type="transmembrane region" description="Helical" evidence="1">
    <location>
        <begin position="58"/>
        <end position="79"/>
    </location>
</feature>
<sequence length="412" mass="44582">MSLLRKFFGHRGDSHPLKDLNQQNISAGLVASLLVMTGPPVLLLQAAANGSFTINQTIMWMFSIYVIGGIYSILLPLYYRIPIVGAHTITGIAFLATVTSQFSYYELLGAYLFTGLLMFLVGYFGLFAKLINYVPKEILAAMLAGMIMKYMVDFIGSIQEMALVGIPALVVFFVVSKWVKQIPPMIASVSTAFIMLLLTQTLSPLEAQASFVYPMVQLPEFNLVSFLSVSIPLALLILSNDAAVGIGALEQNQYRPRINRIISSSGIFSMITSFFGGQSANIAGMMTAICADKEAGPKEKRYMGAVVSGIVIILFGIFSYKLVPFIASLPEAFVSILIGFALITVFANSLLTSFSNGSMKVGAAFAFIIAVSNISVLHIGAPVWSLVVGTFIARFFEKDVVKASSGQKKRTA</sequence>
<dbReference type="RefSeq" id="WP_066153875.1">
    <property type="nucleotide sequence ID" value="NZ_CP020814.1"/>
</dbReference>
<dbReference type="GO" id="GO:0005886">
    <property type="term" value="C:plasma membrane"/>
    <property type="evidence" value="ECO:0007669"/>
    <property type="project" value="TreeGrafter"/>
</dbReference>
<name>A0A1X9MB92_9BACI</name>
<feature type="transmembrane region" description="Helical" evidence="1">
    <location>
        <begin position="110"/>
        <end position="131"/>
    </location>
</feature>
<feature type="transmembrane region" description="Helical" evidence="1">
    <location>
        <begin position="223"/>
        <end position="249"/>
    </location>
</feature>
<feature type="transmembrane region" description="Helical" evidence="1">
    <location>
        <begin position="186"/>
        <end position="203"/>
    </location>
</feature>
<feature type="transmembrane region" description="Helical" evidence="1">
    <location>
        <begin position="363"/>
        <end position="392"/>
    </location>
</feature>
<dbReference type="Pfam" id="PF03594">
    <property type="entry name" value="BenE"/>
    <property type="match status" value="1"/>
</dbReference>
<protein>
    <submittedName>
        <fullName evidence="2">Inner membrane protein YdcO</fullName>
    </submittedName>
</protein>
<gene>
    <name evidence="2" type="primary">ydcO_4</name>
    <name evidence="2" type="ORF">BkAM31D_05960</name>
</gene>
<feature type="transmembrane region" description="Helical" evidence="1">
    <location>
        <begin position="161"/>
        <end position="179"/>
    </location>
</feature>
<dbReference type="AlphaFoldDB" id="A0A1X9MB92"/>
<reference evidence="2 3" key="1">
    <citation type="submission" date="2017-04" db="EMBL/GenBank/DDBJ databases">
        <title>Bacillus krulwichiae AM31D Genome sequencing and assembly.</title>
        <authorList>
            <person name="Krulwich T.A."/>
            <person name="Anastor L."/>
            <person name="Ehrlich R."/>
            <person name="Ehrlich G.D."/>
            <person name="Janto B."/>
        </authorList>
    </citation>
    <scope>NUCLEOTIDE SEQUENCE [LARGE SCALE GENOMIC DNA]</scope>
    <source>
        <strain evidence="2 3">AM31D</strain>
    </source>
</reference>
<feature type="transmembrane region" description="Helical" evidence="1">
    <location>
        <begin position="25"/>
        <end position="46"/>
    </location>
</feature>
<keyword evidence="3" id="KW-1185">Reference proteome</keyword>
<evidence type="ECO:0000313" key="3">
    <source>
        <dbReference type="Proteomes" id="UP000193006"/>
    </source>
</evidence>
<feature type="transmembrane region" description="Helical" evidence="1">
    <location>
        <begin position="302"/>
        <end position="320"/>
    </location>
</feature>
<accession>A0A1X9MB92</accession>
<dbReference type="GO" id="GO:0042925">
    <property type="term" value="F:benzoate transmembrane transporter activity"/>
    <property type="evidence" value="ECO:0007669"/>
    <property type="project" value="InterPro"/>
</dbReference>
<organism evidence="2 3">
    <name type="scientific">Halalkalibacter krulwichiae</name>
    <dbReference type="NCBI Taxonomy" id="199441"/>
    <lineage>
        <taxon>Bacteria</taxon>
        <taxon>Bacillati</taxon>
        <taxon>Bacillota</taxon>
        <taxon>Bacilli</taxon>
        <taxon>Bacillales</taxon>
        <taxon>Bacillaceae</taxon>
        <taxon>Halalkalibacter</taxon>
    </lineage>
</organism>
<feature type="transmembrane region" description="Helical" evidence="1">
    <location>
        <begin position="261"/>
        <end position="282"/>
    </location>
</feature>
<keyword evidence="1" id="KW-0812">Transmembrane</keyword>
<dbReference type="Proteomes" id="UP000193006">
    <property type="component" value="Chromosome"/>
</dbReference>
<feature type="transmembrane region" description="Helical" evidence="1">
    <location>
        <begin position="332"/>
        <end position="351"/>
    </location>
</feature>
<evidence type="ECO:0000313" key="2">
    <source>
        <dbReference type="EMBL" id="ARK29433.1"/>
    </source>
</evidence>
<dbReference type="InterPro" id="IPR004711">
    <property type="entry name" value="Benzoate_Transporter"/>
</dbReference>
<keyword evidence="1" id="KW-0472">Membrane</keyword>
<keyword evidence="1" id="KW-1133">Transmembrane helix</keyword>
<dbReference type="EMBL" id="CP020814">
    <property type="protein sequence ID" value="ARK29433.1"/>
    <property type="molecule type" value="Genomic_DNA"/>
</dbReference>
<feature type="transmembrane region" description="Helical" evidence="1">
    <location>
        <begin position="86"/>
        <end position="104"/>
    </location>
</feature>
<evidence type="ECO:0000256" key="1">
    <source>
        <dbReference type="SAM" id="Phobius"/>
    </source>
</evidence>
<dbReference type="PANTHER" id="PTHR30199:SF0">
    <property type="entry name" value="INNER MEMBRANE PROTEIN YDCO"/>
    <property type="match status" value="1"/>
</dbReference>
<proteinExistence type="predicted"/>
<dbReference type="KEGG" id="bkw:BkAM31D_05960"/>
<dbReference type="PANTHER" id="PTHR30199">
    <property type="entry name" value="MFS FAMILY TRANSPORTER, PREDICTED SUBSTRATE BENZOATE"/>
    <property type="match status" value="1"/>
</dbReference>